<dbReference type="CDD" id="cd08966">
    <property type="entry name" value="EcFpg-like_N"/>
    <property type="match status" value="1"/>
</dbReference>
<comment type="catalytic activity">
    <reaction evidence="1 15">
        <text>Hydrolysis of DNA containing ring-opened 7-methylguanine residues, releasing 2,6-diamino-4-hydroxy-5-(N-methyl)formamidopyrimidine.</text>
        <dbReference type="EC" id="3.2.2.23"/>
    </reaction>
</comment>
<dbReference type="PANTHER" id="PTHR22993">
    <property type="entry name" value="FORMAMIDOPYRIMIDINE-DNA GLYCOSYLASE"/>
    <property type="match status" value="1"/>
</dbReference>
<dbReference type="PANTHER" id="PTHR22993:SF9">
    <property type="entry name" value="FORMAMIDOPYRIMIDINE-DNA GLYCOSYLASE"/>
    <property type="match status" value="1"/>
</dbReference>
<dbReference type="PROSITE" id="PS51066">
    <property type="entry name" value="ZF_FPG_2"/>
    <property type="match status" value="1"/>
</dbReference>
<comment type="caution">
    <text evidence="18">The sequence shown here is derived from an EMBL/GenBank/DDBJ whole genome shotgun (WGS) entry which is preliminary data.</text>
</comment>
<evidence type="ECO:0000256" key="7">
    <source>
        <dbReference type="ARBA" id="ARBA00022801"/>
    </source>
</evidence>
<feature type="domain" description="Formamidopyrimidine-DNA glycosylase catalytic" evidence="17">
    <location>
        <begin position="2"/>
        <end position="113"/>
    </location>
</feature>
<dbReference type="SUPFAM" id="SSF46946">
    <property type="entry name" value="S13-like H2TH domain"/>
    <property type="match status" value="1"/>
</dbReference>
<keyword evidence="8 15" id="KW-0862">Zinc</keyword>
<accession>A0A227KAD2</accession>
<evidence type="ECO:0000256" key="14">
    <source>
        <dbReference type="ARBA" id="ARBA00044632"/>
    </source>
</evidence>
<dbReference type="SMART" id="SM01232">
    <property type="entry name" value="H2TH"/>
    <property type="match status" value="1"/>
</dbReference>
<evidence type="ECO:0000256" key="6">
    <source>
        <dbReference type="ARBA" id="ARBA00022771"/>
    </source>
</evidence>
<evidence type="ECO:0000256" key="10">
    <source>
        <dbReference type="ARBA" id="ARBA00023204"/>
    </source>
</evidence>
<keyword evidence="13 15" id="KW-0326">Glycosidase</keyword>
<dbReference type="InterPro" id="IPR010663">
    <property type="entry name" value="Znf_FPG/IleRS"/>
</dbReference>
<feature type="binding site" evidence="15">
    <location>
        <position position="110"/>
    </location>
    <ligand>
        <name>DNA</name>
        <dbReference type="ChEBI" id="CHEBI:16991"/>
    </ligand>
</feature>
<comment type="subunit">
    <text evidence="3 15">Monomer.</text>
</comment>
<comment type="function">
    <text evidence="15">Involved in base excision repair of DNA damaged by oxidation or by mutagenic agents. Acts as DNA glycosylase that recognizes and removes damaged bases. Has a preference for oxidized purines, such as 7,8-dihydro-8-oxoguanine (8-oxoG). Has AP (apurinic/apyrimidinic) lyase activity and introduces nicks in the DNA strand. Cleaves the DNA backbone by beta-delta elimination to generate a single-strand break at the site of the removed base with both 3'- and 5'-phosphates.</text>
</comment>
<dbReference type="SUPFAM" id="SSF57716">
    <property type="entry name" value="Glucocorticoid receptor-like (DNA-binding domain)"/>
    <property type="match status" value="1"/>
</dbReference>
<dbReference type="PROSITE" id="PS01242">
    <property type="entry name" value="ZF_FPG_1"/>
    <property type="match status" value="1"/>
</dbReference>
<feature type="domain" description="FPG-type" evidence="16">
    <location>
        <begin position="239"/>
        <end position="273"/>
    </location>
</feature>
<dbReference type="GO" id="GO:0006284">
    <property type="term" value="P:base-excision repair"/>
    <property type="evidence" value="ECO:0007669"/>
    <property type="project" value="InterPro"/>
</dbReference>
<dbReference type="SMART" id="SM00898">
    <property type="entry name" value="Fapy_DNA_glyco"/>
    <property type="match status" value="1"/>
</dbReference>
<dbReference type="Pfam" id="PF01149">
    <property type="entry name" value="Fapy_DNA_glyco"/>
    <property type="match status" value="1"/>
</dbReference>
<dbReference type="InterPro" id="IPR012319">
    <property type="entry name" value="FPG_cat"/>
</dbReference>
<comment type="catalytic activity">
    <reaction evidence="14 15">
        <text>2'-deoxyribonucleotide-(2'-deoxyribose 5'-phosphate)-2'-deoxyribonucleotide-DNA = a 3'-end 2'-deoxyribonucleotide-(2,3-dehydro-2,3-deoxyribose 5'-phosphate)-DNA + a 5'-end 5'-phospho-2'-deoxyribonucleoside-DNA + H(+)</text>
        <dbReference type="Rhea" id="RHEA:66592"/>
        <dbReference type="Rhea" id="RHEA-COMP:13180"/>
        <dbReference type="Rhea" id="RHEA-COMP:16897"/>
        <dbReference type="Rhea" id="RHEA-COMP:17067"/>
        <dbReference type="ChEBI" id="CHEBI:15378"/>
        <dbReference type="ChEBI" id="CHEBI:136412"/>
        <dbReference type="ChEBI" id="CHEBI:157695"/>
        <dbReference type="ChEBI" id="CHEBI:167181"/>
        <dbReference type="EC" id="4.2.99.18"/>
    </reaction>
</comment>
<feature type="active site" description="Proton donor; for beta-elimination activity" evidence="15">
    <location>
        <position position="58"/>
    </location>
</feature>
<dbReference type="GO" id="GO:0140078">
    <property type="term" value="F:class I DNA-(apurinic or apyrimidinic site) endonuclease activity"/>
    <property type="evidence" value="ECO:0007669"/>
    <property type="project" value="UniProtKB-EC"/>
</dbReference>
<dbReference type="Pfam" id="PF06827">
    <property type="entry name" value="zf-FPG_IleRS"/>
    <property type="match status" value="1"/>
</dbReference>
<keyword evidence="5 15" id="KW-0227">DNA damage</keyword>
<evidence type="ECO:0000256" key="15">
    <source>
        <dbReference type="HAMAP-Rule" id="MF_00103"/>
    </source>
</evidence>
<dbReference type="InterPro" id="IPR035937">
    <property type="entry name" value="FPG_N"/>
</dbReference>
<dbReference type="InterPro" id="IPR015886">
    <property type="entry name" value="H2TH_FPG"/>
</dbReference>
<dbReference type="FunFam" id="1.10.8.50:FF:000003">
    <property type="entry name" value="Formamidopyrimidine-DNA glycosylase"/>
    <property type="match status" value="1"/>
</dbReference>
<dbReference type="PROSITE" id="PS51068">
    <property type="entry name" value="FPG_CAT"/>
    <property type="match status" value="1"/>
</dbReference>
<dbReference type="SUPFAM" id="SSF81624">
    <property type="entry name" value="N-terminal domain of MutM-like DNA repair proteins"/>
    <property type="match status" value="1"/>
</dbReference>
<feature type="active site" description="Proton donor; for delta-elimination activity" evidence="15">
    <location>
        <position position="263"/>
    </location>
</feature>
<evidence type="ECO:0000256" key="8">
    <source>
        <dbReference type="ARBA" id="ARBA00022833"/>
    </source>
</evidence>
<evidence type="ECO:0000256" key="4">
    <source>
        <dbReference type="ARBA" id="ARBA00022723"/>
    </source>
</evidence>
<evidence type="ECO:0000256" key="2">
    <source>
        <dbReference type="ARBA" id="ARBA00009409"/>
    </source>
</evidence>
<reference evidence="19" key="1">
    <citation type="submission" date="2017-05" db="EMBL/GenBank/DDBJ databases">
        <title>Improved OligoMM genomes.</title>
        <authorList>
            <person name="Garzetti D."/>
        </authorList>
    </citation>
    <scope>NUCLEOTIDE SEQUENCE [LARGE SCALE GENOMIC DNA]</scope>
    <source>
        <strain evidence="19">YL45</strain>
    </source>
</reference>
<keyword evidence="7 15" id="KW-0378">Hydrolase</keyword>
<evidence type="ECO:0000256" key="11">
    <source>
        <dbReference type="ARBA" id="ARBA00023239"/>
    </source>
</evidence>
<dbReference type="GO" id="GO:0003684">
    <property type="term" value="F:damaged DNA binding"/>
    <property type="evidence" value="ECO:0007669"/>
    <property type="project" value="InterPro"/>
</dbReference>
<evidence type="ECO:0000256" key="3">
    <source>
        <dbReference type="ARBA" id="ARBA00011245"/>
    </source>
</evidence>
<dbReference type="RefSeq" id="WP_066594191.1">
    <property type="nucleotide sequence ID" value="NZ_CAJTBZ010000030.1"/>
</dbReference>
<keyword evidence="4 15" id="KW-0479">Metal-binding</keyword>
<evidence type="ECO:0000256" key="9">
    <source>
        <dbReference type="ARBA" id="ARBA00023125"/>
    </source>
</evidence>
<keyword evidence="11 15" id="KW-0456">Lyase</keyword>
<dbReference type="EC" id="3.2.2.23" evidence="15"/>
<dbReference type="Gene3D" id="3.20.190.10">
    <property type="entry name" value="MutM-like, N-terminal"/>
    <property type="match status" value="1"/>
</dbReference>
<feature type="active site" description="Proton donor" evidence="15">
    <location>
        <position position="3"/>
    </location>
</feature>
<dbReference type="NCBIfam" id="NF002211">
    <property type="entry name" value="PRK01103.1"/>
    <property type="match status" value="1"/>
</dbReference>
<comment type="caution">
    <text evidence="15">Lacks conserved residue(s) required for the propagation of feature annotation.</text>
</comment>
<feature type="binding site" evidence="15">
    <location>
        <position position="92"/>
    </location>
    <ligand>
        <name>DNA</name>
        <dbReference type="ChEBI" id="CHEBI:16991"/>
    </ligand>
</feature>
<dbReference type="GO" id="GO:0034039">
    <property type="term" value="F:8-oxo-7,8-dihydroguanine DNA N-glycosylase activity"/>
    <property type="evidence" value="ECO:0007669"/>
    <property type="project" value="TreeGrafter"/>
</dbReference>
<evidence type="ECO:0000313" key="18">
    <source>
        <dbReference type="EMBL" id="OXE44300.1"/>
    </source>
</evidence>
<keyword evidence="10 15" id="KW-0234">DNA repair</keyword>
<keyword evidence="6 15" id="KW-0863">Zinc-finger</keyword>
<dbReference type="InterPro" id="IPR020629">
    <property type="entry name" value="FPG_Glyclase"/>
</dbReference>
<evidence type="ECO:0000313" key="19">
    <source>
        <dbReference type="Proteomes" id="UP000214610"/>
    </source>
</evidence>
<dbReference type="InterPro" id="IPR000214">
    <property type="entry name" value="Znf_DNA_glyclase/AP_lyase"/>
</dbReference>
<dbReference type="EMBL" id="NHMP01000014">
    <property type="protein sequence ID" value="OXE44300.1"/>
    <property type="molecule type" value="Genomic_DNA"/>
</dbReference>
<evidence type="ECO:0000256" key="13">
    <source>
        <dbReference type="ARBA" id="ARBA00023295"/>
    </source>
</evidence>
<dbReference type="GO" id="GO:0008270">
    <property type="term" value="F:zinc ion binding"/>
    <property type="evidence" value="ECO:0007669"/>
    <property type="project" value="UniProtKB-UniRule"/>
</dbReference>
<dbReference type="AlphaFoldDB" id="A0A227KAD2"/>
<dbReference type="InterPro" id="IPR010979">
    <property type="entry name" value="Ribosomal_uS13-like_H2TH"/>
</dbReference>
<dbReference type="Pfam" id="PF06831">
    <property type="entry name" value="H2TH"/>
    <property type="match status" value="1"/>
</dbReference>
<dbReference type="GeneID" id="78362139"/>
<keyword evidence="12 15" id="KW-0511">Multifunctional enzyme</keyword>
<protein>
    <recommendedName>
        <fullName evidence="15">Formamidopyrimidine-DNA glycosylase</fullName>
        <shortName evidence="15">Fapy-DNA glycosylase</shortName>
        <ecNumber evidence="15">3.2.2.23</ecNumber>
    </recommendedName>
    <alternativeName>
        <fullName evidence="15">DNA-(apurinic or apyrimidinic site) lyase MutM</fullName>
        <shortName evidence="15">AP lyase MutM</shortName>
        <ecNumber evidence="15">4.2.99.18</ecNumber>
    </alternativeName>
</protein>
<comment type="similarity">
    <text evidence="2 15">Belongs to the FPG family.</text>
</comment>
<gene>
    <name evidence="15" type="primary">mutM</name>
    <name evidence="15" type="synonym">fpg</name>
    <name evidence="18" type="ORF">ADH67_12590</name>
</gene>
<dbReference type="Proteomes" id="UP000214610">
    <property type="component" value="Unassembled WGS sequence"/>
</dbReference>
<comment type="cofactor">
    <cofactor evidence="15">
        <name>Zn(2+)</name>
        <dbReference type="ChEBI" id="CHEBI:29105"/>
    </cofactor>
    <text evidence="15">Binds 1 zinc ion per subunit.</text>
</comment>
<keyword evidence="9 15" id="KW-0238">DNA-binding</keyword>
<evidence type="ECO:0000256" key="12">
    <source>
        <dbReference type="ARBA" id="ARBA00023268"/>
    </source>
</evidence>
<evidence type="ECO:0000259" key="17">
    <source>
        <dbReference type="PROSITE" id="PS51068"/>
    </source>
</evidence>
<evidence type="ECO:0000256" key="1">
    <source>
        <dbReference type="ARBA" id="ARBA00001668"/>
    </source>
</evidence>
<dbReference type="Gene3D" id="1.10.8.50">
    <property type="match status" value="1"/>
</dbReference>
<feature type="active site" description="Schiff-base intermediate with DNA" evidence="15">
    <location>
        <position position="2"/>
    </location>
</feature>
<name>A0A227KAD2_9BURK</name>
<evidence type="ECO:0000259" key="16">
    <source>
        <dbReference type="PROSITE" id="PS51066"/>
    </source>
</evidence>
<dbReference type="NCBIfam" id="TIGR00577">
    <property type="entry name" value="fpg"/>
    <property type="match status" value="1"/>
</dbReference>
<organism evidence="18 19">
    <name type="scientific">Turicimonas muris</name>
    <dbReference type="NCBI Taxonomy" id="1796652"/>
    <lineage>
        <taxon>Bacteria</taxon>
        <taxon>Pseudomonadati</taxon>
        <taxon>Pseudomonadota</taxon>
        <taxon>Betaproteobacteria</taxon>
        <taxon>Burkholderiales</taxon>
        <taxon>Sutterellaceae</taxon>
        <taxon>Turicimonas</taxon>
    </lineage>
</organism>
<sequence length="273" mass="31038">MPELPEVEVTRLGLLRKLKNKKCTGAVVRETRFRKPLRADLEELLFNQTLQDIKRRGKYLIWLFDRSALVTHLGMSGSMRVYLQADVEVQKHDHLDLIFGDLIMRYHDPRRFGFVAYFPDKESAFAMPELQRLGVEPLSEDFNSKFFYGALRQTSLPIKTSLIRGDIVVGVGNIYCSESLFLAGIHPKTKSNRISKKRVSALTDAVKEVLQSSIELGGSTLRDFVSAEGQSGYYTLNNNVYGREGQPCKKCGTLIKKVQIDGRSTFYCPHCQH</sequence>
<evidence type="ECO:0000256" key="5">
    <source>
        <dbReference type="ARBA" id="ARBA00022763"/>
    </source>
</evidence>
<dbReference type="InterPro" id="IPR015887">
    <property type="entry name" value="DNA_glyclase_Znf_dom_DNA_BS"/>
</dbReference>
<proteinExistence type="inferred from homology"/>
<dbReference type="HAMAP" id="MF_00103">
    <property type="entry name" value="Fapy_DNA_glycosyl"/>
    <property type="match status" value="1"/>
</dbReference>
<keyword evidence="19" id="KW-1185">Reference proteome</keyword>
<dbReference type="EC" id="4.2.99.18" evidence="15"/>